<feature type="transmembrane region" description="Helical" evidence="6">
    <location>
        <begin position="504"/>
        <end position="528"/>
    </location>
</feature>
<dbReference type="InterPro" id="IPR043203">
    <property type="entry name" value="VGCC_Ca_Na"/>
</dbReference>
<dbReference type="Gene3D" id="1.20.120.350">
    <property type="entry name" value="Voltage-gated potassium channels. Chain C"/>
    <property type="match status" value="1"/>
</dbReference>
<evidence type="ECO:0000256" key="5">
    <source>
        <dbReference type="SAM" id="MobiDB-lite"/>
    </source>
</evidence>
<dbReference type="SUPFAM" id="SSF81324">
    <property type="entry name" value="Voltage-gated potassium channels"/>
    <property type="match status" value="1"/>
</dbReference>
<dbReference type="OrthoDB" id="471209at2759"/>
<gene>
    <name evidence="8" type="ORF">C1SCF055_LOCUS38552</name>
</gene>
<keyword evidence="2 6" id="KW-0812">Transmembrane</keyword>
<organism evidence="8">
    <name type="scientific">Cladocopium goreaui</name>
    <dbReference type="NCBI Taxonomy" id="2562237"/>
    <lineage>
        <taxon>Eukaryota</taxon>
        <taxon>Sar</taxon>
        <taxon>Alveolata</taxon>
        <taxon>Dinophyceae</taxon>
        <taxon>Suessiales</taxon>
        <taxon>Symbiodiniaceae</taxon>
        <taxon>Cladocopium</taxon>
    </lineage>
</organism>
<dbReference type="PANTHER" id="PTHR10037">
    <property type="entry name" value="VOLTAGE-GATED CATION CHANNEL CALCIUM AND SODIUM"/>
    <property type="match status" value="1"/>
</dbReference>
<comment type="subcellular location">
    <subcellularLocation>
        <location evidence="1">Membrane</location>
        <topology evidence="1">Multi-pass membrane protein</topology>
    </subcellularLocation>
</comment>
<feature type="transmembrane region" description="Helical" evidence="6">
    <location>
        <begin position="464"/>
        <end position="484"/>
    </location>
</feature>
<dbReference type="PANTHER" id="PTHR10037:SF62">
    <property type="entry name" value="SODIUM CHANNEL PROTEIN 60E"/>
    <property type="match status" value="1"/>
</dbReference>
<dbReference type="InterPro" id="IPR027359">
    <property type="entry name" value="Volt_channel_dom_sf"/>
</dbReference>
<feature type="transmembrane region" description="Helical" evidence="6">
    <location>
        <begin position="576"/>
        <end position="599"/>
    </location>
</feature>
<keyword evidence="4 6" id="KW-0472">Membrane</keyword>
<feature type="transmembrane region" description="Helical" evidence="6">
    <location>
        <begin position="549"/>
        <end position="570"/>
    </location>
</feature>
<evidence type="ECO:0000256" key="1">
    <source>
        <dbReference type="ARBA" id="ARBA00004141"/>
    </source>
</evidence>
<accession>A0A9P1DNR7</accession>
<evidence type="ECO:0000256" key="3">
    <source>
        <dbReference type="ARBA" id="ARBA00022989"/>
    </source>
</evidence>
<comment type="caution">
    <text evidence="8">The sequence shown here is derived from an EMBL/GenBank/DDBJ whole genome shotgun (WGS) entry which is preliminary data.</text>
</comment>
<protein>
    <submittedName>
        <fullName evidence="10">Beta-glucosidase</fullName>
    </submittedName>
</protein>
<feature type="transmembrane region" description="Helical" evidence="6">
    <location>
        <begin position="432"/>
        <end position="452"/>
    </location>
</feature>
<dbReference type="EMBL" id="CAMXCT030005924">
    <property type="protein sequence ID" value="CAL4800907.1"/>
    <property type="molecule type" value="Genomic_DNA"/>
</dbReference>
<dbReference type="GO" id="GO:0005248">
    <property type="term" value="F:voltage-gated sodium channel activity"/>
    <property type="evidence" value="ECO:0007669"/>
    <property type="project" value="TreeGrafter"/>
</dbReference>
<evidence type="ECO:0000256" key="2">
    <source>
        <dbReference type="ARBA" id="ARBA00022692"/>
    </source>
</evidence>
<keyword evidence="3 6" id="KW-1133">Transmembrane helix</keyword>
<evidence type="ECO:0000313" key="11">
    <source>
        <dbReference type="Proteomes" id="UP001152797"/>
    </source>
</evidence>
<feature type="compositionally biased region" description="Basic and acidic residues" evidence="5">
    <location>
        <begin position="272"/>
        <end position="283"/>
    </location>
</feature>
<feature type="region of interest" description="Disordered" evidence="5">
    <location>
        <begin position="341"/>
        <end position="374"/>
    </location>
</feature>
<dbReference type="GO" id="GO:0001518">
    <property type="term" value="C:voltage-gated sodium channel complex"/>
    <property type="evidence" value="ECO:0007669"/>
    <property type="project" value="TreeGrafter"/>
</dbReference>
<evidence type="ECO:0000256" key="4">
    <source>
        <dbReference type="ARBA" id="ARBA00023136"/>
    </source>
</evidence>
<name>A0A9P1DNR7_9DINO</name>
<reference evidence="9" key="2">
    <citation type="submission" date="2024-04" db="EMBL/GenBank/DDBJ databases">
        <authorList>
            <person name="Chen Y."/>
            <person name="Shah S."/>
            <person name="Dougan E. K."/>
            <person name="Thang M."/>
            <person name="Chan C."/>
        </authorList>
    </citation>
    <scope>NUCLEOTIDE SEQUENCE [LARGE SCALE GENOMIC DNA]</scope>
</reference>
<sequence>MSAFSPQLPTSAVDICRFRLAEEKEPVPCMATLFYRTRDYLSAEFWEEMQMDQIRQICDIVAEEYLGAGPGVQLMVHHGAPWAMGLEVGEHRLLAEVEALLGAFNFFGPQRAGMLQGAVKLGDRDGFVVILSFVYKAQGRPIGGYPQISMTCGMRVTIPAAAMFELRPRPKSALHTKPVSAMMRGIEPREEGRVHADFSVVDPLDQMGAFLVHFESDLHYQLKELQDLVETRFNEQASILRRLEVGPKSSLFSGARFSSGPVQVSFTDEETKDTKKSEHLDKHHSCRWYQSPIMVSPREEPVSKETLAEIGVVGEVEPAELAAPAPPAHGPTFKGEERISALSTPSRGVSHSSAGPPGRSSRTSRTSASSSAFGGAWGSLSSYVWEDGNKFREKAKMQAVRLRASRGESLRGTAKRAMPCMLWSNHVVSSPWFTNGIMLLILINVVLLGVEVDMAAGLGMQEVPGWLSVANASFVAIFLLELILRYSAVGWSGFWCGEDSSWNIFDFIVIAVSVIDVCLDYLAVILSSSVNTGQLRLVRSIRLARALRGIRIVWLFEYVGALRTLALSIVSTSGSLFWTIVILVILVYSFGVVTTQLVIEHCRDLAVEALQDAFSSGIRWMSMAYPKDLQPCSFAIICRHPEWYVSPQATRSLCCLQNKSTANRCRRGRMSFKTLLYPLNQEKVCSAMEVFKFLMRFLRLGP</sequence>
<evidence type="ECO:0000256" key="6">
    <source>
        <dbReference type="SAM" id="Phobius"/>
    </source>
</evidence>
<evidence type="ECO:0000313" key="10">
    <source>
        <dbReference type="EMBL" id="CAL4800907.1"/>
    </source>
</evidence>
<evidence type="ECO:0000259" key="7">
    <source>
        <dbReference type="Pfam" id="PF00520"/>
    </source>
</evidence>
<feature type="domain" description="Ion transport" evidence="7">
    <location>
        <begin position="431"/>
        <end position="598"/>
    </location>
</feature>
<feature type="region of interest" description="Disordered" evidence="5">
    <location>
        <begin position="263"/>
        <end position="283"/>
    </location>
</feature>
<evidence type="ECO:0000313" key="9">
    <source>
        <dbReference type="EMBL" id="CAL1166970.1"/>
    </source>
</evidence>
<dbReference type="InterPro" id="IPR005821">
    <property type="entry name" value="Ion_trans_dom"/>
</dbReference>
<dbReference type="EMBL" id="CAMXCT020005924">
    <property type="protein sequence ID" value="CAL1166970.1"/>
    <property type="molecule type" value="Genomic_DNA"/>
</dbReference>
<dbReference type="Proteomes" id="UP001152797">
    <property type="component" value="Unassembled WGS sequence"/>
</dbReference>
<feature type="compositionally biased region" description="Low complexity" evidence="5">
    <location>
        <begin position="350"/>
        <end position="374"/>
    </location>
</feature>
<reference evidence="8" key="1">
    <citation type="submission" date="2022-10" db="EMBL/GenBank/DDBJ databases">
        <authorList>
            <person name="Chen Y."/>
            <person name="Dougan E. K."/>
            <person name="Chan C."/>
            <person name="Rhodes N."/>
            <person name="Thang M."/>
        </authorList>
    </citation>
    <scope>NUCLEOTIDE SEQUENCE</scope>
</reference>
<dbReference type="EMBL" id="CAMXCT010005924">
    <property type="protein sequence ID" value="CAI4013595.1"/>
    <property type="molecule type" value="Genomic_DNA"/>
</dbReference>
<keyword evidence="11" id="KW-1185">Reference proteome</keyword>
<dbReference type="Pfam" id="PF00520">
    <property type="entry name" value="Ion_trans"/>
    <property type="match status" value="1"/>
</dbReference>
<dbReference type="AlphaFoldDB" id="A0A9P1DNR7"/>
<evidence type="ECO:0000313" key="8">
    <source>
        <dbReference type="EMBL" id="CAI4013595.1"/>
    </source>
</evidence>
<proteinExistence type="predicted"/>